<protein>
    <recommendedName>
        <fullName evidence="3">Pyridoxamine 5'-phosphate oxidase putative domain-containing protein</fullName>
    </recommendedName>
</protein>
<evidence type="ECO:0000313" key="1">
    <source>
        <dbReference type="EMBL" id="GHH05933.1"/>
    </source>
</evidence>
<dbReference type="Gene3D" id="2.30.110.10">
    <property type="entry name" value="Electron Transport, Fmn-binding Protein, Chain A"/>
    <property type="match status" value="1"/>
</dbReference>
<name>A0ABQ3L5T6_9PSEU</name>
<dbReference type="SUPFAM" id="SSF50475">
    <property type="entry name" value="FMN-binding split barrel"/>
    <property type="match status" value="1"/>
</dbReference>
<organism evidence="1 2">
    <name type="scientific">Amycolatopsis oliviviridis</name>
    <dbReference type="NCBI Taxonomy" id="1471590"/>
    <lineage>
        <taxon>Bacteria</taxon>
        <taxon>Bacillati</taxon>
        <taxon>Actinomycetota</taxon>
        <taxon>Actinomycetes</taxon>
        <taxon>Pseudonocardiales</taxon>
        <taxon>Pseudonocardiaceae</taxon>
        <taxon>Amycolatopsis</taxon>
    </lineage>
</organism>
<dbReference type="Proteomes" id="UP000635387">
    <property type="component" value="Unassembled WGS sequence"/>
</dbReference>
<dbReference type="RefSeq" id="WP_191252252.1">
    <property type="nucleotide sequence ID" value="NZ_BNAY01000001.1"/>
</dbReference>
<proteinExistence type="predicted"/>
<evidence type="ECO:0000313" key="2">
    <source>
        <dbReference type="Proteomes" id="UP000635387"/>
    </source>
</evidence>
<dbReference type="InterPro" id="IPR012349">
    <property type="entry name" value="Split_barrel_FMN-bd"/>
</dbReference>
<gene>
    <name evidence="1" type="ORF">GCM10017790_10570</name>
</gene>
<keyword evidence="2" id="KW-1185">Reference proteome</keyword>
<comment type="caution">
    <text evidence="1">The sequence shown here is derived from an EMBL/GenBank/DDBJ whole genome shotgun (WGS) entry which is preliminary data.</text>
</comment>
<evidence type="ECO:0008006" key="3">
    <source>
        <dbReference type="Google" id="ProtNLM"/>
    </source>
</evidence>
<dbReference type="EMBL" id="BNAY01000001">
    <property type="protein sequence ID" value="GHH05933.1"/>
    <property type="molecule type" value="Genomic_DNA"/>
</dbReference>
<accession>A0ABQ3L5T6</accession>
<sequence length="160" mass="17991">MTGPIFAVRSFLDEPRLPASVATTTGRGNTALAMMWFVAEESRVWFHTPMFDGRPAPFLDAARENREVAVMVATFDPPDDVRQVRMTGPARLETKDVARIRRIYERYVPEWSSDWADHAASPDALLWSMSPDRGMAVAYPGLENRPVFRWSNAADGPFSS</sequence>
<reference evidence="2" key="1">
    <citation type="journal article" date="2019" name="Int. J. Syst. Evol. Microbiol.">
        <title>The Global Catalogue of Microorganisms (GCM) 10K type strain sequencing project: providing services to taxonomists for standard genome sequencing and annotation.</title>
        <authorList>
            <consortium name="The Broad Institute Genomics Platform"/>
            <consortium name="The Broad Institute Genome Sequencing Center for Infectious Disease"/>
            <person name="Wu L."/>
            <person name="Ma J."/>
        </authorList>
    </citation>
    <scope>NUCLEOTIDE SEQUENCE [LARGE SCALE GENOMIC DNA]</scope>
    <source>
        <strain evidence="2">CGMCC 4.7683</strain>
    </source>
</reference>